<dbReference type="Proteomes" id="UP000813672">
    <property type="component" value="Unassembled WGS sequence"/>
</dbReference>
<proteinExistence type="predicted"/>
<dbReference type="AlphaFoldDB" id="A0A9Q3ZPD9"/>
<name>A0A9Q3ZPD9_9RHOB</name>
<protein>
    <submittedName>
        <fullName evidence="1">Uncharacterized protein</fullName>
    </submittedName>
</protein>
<evidence type="ECO:0000313" key="2">
    <source>
        <dbReference type="Proteomes" id="UP000813672"/>
    </source>
</evidence>
<comment type="caution">
    <text evidence="1">The sequence shown here is derived from an EMBL/GenBank/DDBJ whole genome shotgun (WGS) entry which is preliminary data.</text>
</comment>
<accession>A0A9Q3ZPD9</accession>
<organism evidence="1 2">
    <name type="scientific">Ruegeria pomeroyi</name>
    <dbReference type="NCBI Taxonomy" id="89184"/>
    <lineage>
        <taxon>Bacteria</taxon>
        <taxon>Pseudomonadati</taxon>
        <taxon>Pseudomonadota</taxon>
        <taxon>Alphaproteobacteria</taxon>
        <taxon>Rhodobacterales</taxon>
        <taxon>Roseobacteraceae</taxon>
        <taxon>Ruegeria</taxon>
    </lineage>
</organism>
<sequence>MAELDGADMFTMDDALGCHHQPIRTNPLADRAIEDVEAGSIVRIVDAGRMMDMGDLARTSGISDLATDAGDHLQRIASRLREDR</sequence>
<dbReference type="RefSeq" id="WP_234219973.1">
    <property type="nucleotide sequence ID" value="NZ_JAGQAF010000006.1"/>
</dbReference>
<evidence type="ECO:0000313" key="1">
    <source>
        <dbReference type="EMBL" id="MCE8537992.1"/>
    </source>
</evidence>
<dbReference type="EMBL" id="JAGQAF010000006">
    <property type="protein sequence ID" value="MCE8537992.1"/>
    <property type="molecule type" value="Genomic_DNA"/>
</dbReference>
<gene>
    <name evidence="1" type="ORF">KBY27_11050</name>
</gene>
<reference evidence="1" key="1">
    <citation type="journal article" date="2021" name="Environ. Microbiol.">
        <title>Cryptic niche differentiation of novel sediment ecotypes of Rugeria pomeroyi correlates with nitrate respiration.</title>
        <authorList>
            <person name="Lin X."/>
            <person name="McNichol J."/>
            <person name="Chu X."/>
            <person name="Qian Y."/>
            <person name="Luo H."/>
        </authorList>
    </citation>
    <scope>NUCLEOTIDE SEQUENCE</scope>
    <source>
        <strain evidence="1">SZCCDBB064</strain>
    </source>
</reference>